<keyword evidence="4" id="KW-1185">Reference proteome</keyword>
<keyword evidence="1" id="KW-0472">Membrane</keyword>
<gene>
    <name evidence="3" type="ORF">QE417_000345</name>
</gene>
<evidence type="ECO:0000313" key="4">
    <source>
        <dbReference type="Proteomes" id="UP001258315"/>
    </source>
</evidence>
<evidence type="ECO:0000256" key="2">
    <source>
        <dbReference type="SAM" id="SignalP"/>
    </source>
</evidence>
<dbReference type="RefSeq" id="WP_311947131.1">
    <property type="nucleotide sequence ID" value="NZ_JAVLVU010000001.1"/>
</dbReference>
<feature type="transmembrane region" description="Helical" evidence="1">
    <location>
        <begin position="71"/>
        <end position="94"/>
    </location>
</feature>
<sequence length="96" mass="10598">MRAIIAFCLWVTGMPALAQPGIAEMQQARHELVNTYFSAFDCALVLATLFGLFGAVTIYKNWQDGKHHIDAAVSGWFYAAIFVLLSGIFLRALFGI</sequence>
<evidence type="ECO:0000256" key="1">
    <source>
        <dbReference type="SAM" id="Phobius"/>
    </source>
</evidence>
<dbReference type="InterPro" id="IPR025408">
    <property type="entry name" value="DUF4134"/>
</dbReference>
<name>A0ABU3GNC0_9SPHI</name>
<keyword evidence="1" id="KW-0812">Transmembrane</keyword>
<organism evidence="3 4">
    <name type="scientific">Mucilaginibacter terrae</name>
    <dbReference type="NCBI Taxonomy" id="1955052"/>
    <lineage>
        <taxon>Bacteria</taxon>
        <taxon>Pseudomonadati</taxon>
        <taxon>Bacteroidota</taxon>
        <taxon>Sphingobacteriia</taxon>
        <taxon>Sphingobacteriales</taxon>
        <taxon>Sphingobacteriaceae</taxon>
        <taxon>Mucilaginibacter</taxon>
    </lineage>
</organism>
<comment type="caution">
    <text evidence="3">The sequence shown here is derived from an EMBL/GenBank/DDBJ whole genome shotgun (WGS) entry which is preliminary data.</text>
</comment>
<feature type="chain" id="PRO_5045882604" description="DUF4134 domain-containing protein" evidence="2">
    <location>
        <begin position="19"/>
        <end position="96"/>
    </location>
</feature>
<accession>A0ABU3GNC0</accession>
<proteinExistence type="predicted"/>
<feature type="signal peptide" evidence="2">
    <location>
        <begin position="1"/>
        <end position="18"/>
    </location>
</feature>
<keyword evidence="2" id="KW-0732">Signal</keyword>
<dbReference type="EMBL" id="JAVLVU010000001">
    <property type="protein sequence ID" value="MDT3401273.1"/>
    <property type="molecule type" value="Genomic_DNA"/>
</dbReference>
<feature type="transmembrane region" description="Helical" evidence="1">
    <location>
        <begin position="34"/>
        <end position="59"/>
    </location>
</feature>
<evidence type="ECO:0008006" key="5">
    <source>
        <dbReference type="Google" id="ProtNLM"/>
    </source>
</evidence>
<dbReference type="Pfam" id="PF13572">
    <property type="entry name" value="DUF4134"/>
    <property type="match status" value="1"/>
</dbReference>
<reference evidence="4" key="1">
    <citation type="submission" date="2023-07" db="EMBL/GenBank/DDBJ databases">
        <title>Functional and genomic diversity of the sorghum phyllosphere microbiome.</title>
        <authorList>
            <person name="Shade A."/>
        </authorList>
    </citation>
    <scope>NUCLEOTIDE SEQUENCE [LARGE SCALE GENOMIC DNA]</scope>
    <source>
        <strain evidence="4">SORGH_AS_0422</strain>
    </source>
</reference>
<dbReference type="Proteomes" id="UP001258315">
    <property type="component" value="Unassembled WGS sequence"/>
</dbReference>
<protein>
    <recommendedName>
        <fullName evidence="5">DUF4134 domain-containing protein</fullName>
    </recommendedName>
</protein>
<keyword evidence="1" id="KW-1133">Transmembrane helix</keyword>
<evidence type="ECO:0000313" key="3">
    <source>
        <dbReference type="EMBL" id="MDT3401273.1"/>
    </source>
</evidence>